<feature type="transmembrane region" description="Helical" evidence="1">
    <location>
        <begin position="373"/>
        <end position="393"/>
    </location>
</feature>
<feature type="transmembrane region" description="Helical" evidence="1">
    <location>
        <begin position="338"/>
        <end position="361"/>
    </location>
</feature>
<dbReference type="RefSeq" id="XP_068358532.1">
    <property type="nucleotide sequence ID" value="XM_068492832.1"/>
</dbReference>
<organism evidence="2 3">
    <name type="scientific">Tritrichomonas foetus</name>
    <dbReference type="NCBI Taxonomy" id="1144522"/>
    <lineage>
        <taxon>Eukaryota</taxon>
        <taxon>Metamonada</taxon>
        <taxon>Parabasalia</taxon>
        <taxon>Tritrichomonadida</taxon>
        <taxon>Tritrichomonadidae</taxon>
        <taxon>Tritrichomonas</taxon>
    </lineage>
</organism>
<protein>
    <recommendedName>
        <fullName evidence="4">Intimal thickness related receptor IRP domain-containing protein</fullName>
    </recommendedName>
</protein>
<evidence type="ECO:0000256" key="1">
    <source>
        <dbReference type="SAM" id="Phobius"/>
    </source>
</evidence>
<feature type="transmembrane region" description="Helical" evidence="1">
    <location>
        <begin position="238"/>
        <end position="260"/>
    </location>
</feature>
<comment type="caution">
    <text evidence="2">The sequence shown here is derived from an EMBL/GenBank/DDBJ whole genome shotgun (WGS) entry which is preliminary data.</text>
</comment>
<accession>A0A1J4K6P3</accession>
<dbReference type="EMBL" id="MLAK01000760">
    <property type="protein sequence ID" value="OHT05396.1"/>
    <property type="molecule type" value="Genomic_DNA"/>
</dbReference>
<sequence>MRKSRIYVYVALHHDFKKHVYFQNLKMLLFFLPLSFSVHKLYNIKSKIDYILLDNFGFDTNGSFQIKVKTDVPSTISLFLVNKVEFGSFIILRDDSLKSLCNQHIADYNFTSNLTDIKWSVKILEFGVYRPIIINCQKKKVSTNYVIDVNYRNVDSFLDYRDEGMASNYITMSLMYSSLTIAWIYNIYLFPSFSININFLLGLLPPIKAISNVFNAISYESCRINDYVSNDINRITNAIIFIYSFLTLFFIGIAANGYGVLQTRFHFTQENIGYLIISPFLSLLRLMLPLSFDTNEIIFKSLYGGLVFSIYLVLLKTSISSLMKIHDLATDIVVSQKIHFVIGFGIMSYIFLFCWALFKIVSFCCELDNNIEMFISEQIEFAFFTFTAFFYFFKERYSGEVSSSPGIEIEDADLYMLNEPTNHDFIFVSNKS</sequence>
<proteinExistence type="predicted"/>
<keyword evidence="1" id="KW-1133">Transmembrane helix</keyword>
<dbReference type="OrthoDB" id="10684857at2759"/>
<dbReference type="GeneID" id="94827536"/>
<feature type="transmembrane region" description="Helical" evidence="1">
    <location>
        <begin position="272"/>
        <end position="291"/>
    </location>
</feature>
<name>A0A1J4K6P3_9EUKA</name>
<evidence type="ECO:0000313" key="3">
    <source>
        <dbReference type="Proteomes" id="UP000179807"/>
    </source>
</evidence>
<feature type="transmembrane region" description="Helical" evidence="1">
    <location>
        <begin position="169"/>
        <end position="190"/>
    </location>
</feature>
<dbReference type="VEuPathDB" id="TrichDB:TRFO_05998"/>
<evidence type="ECO:0008006" key="4">
    <source>
        <dbReference type="Google" id="ProtNLM"/>
    </source>
</evidence>
<reference evidence="2" key="1">
    <citation type="submission" date="2016-10" db="EMBL/GenBank/DDBJ databases">
        <authorList>
            <person name="Benchimol M."/>
            <person name="Almeida L.G."/>
            <person name="Vasconcelos A.T."/>
            <person name="Perreira-Neves A."/>
            <person name="Rosa I.A."/>
            <person name="Tasca T."/>
            <person name="Bogo M.R."/>
            <person name="de Souza W."/>
        </authorList>
    </citation>
    <scope>NUCLEOTIDE SEQUENCE [LARGE SCALE GENOMIC DNA]</scope>
    <source>
        <strain evidence="2">K</strain>
    </source>
</reference>
<feature type="transmembrane region" description="Helical" evidence="1">
    <location>
        <begin position="297"/>
        <end position="317"/>
    </location>
</feature>
<evidence type="ECO:0000313" key="2">
    <source>
        <dbReference type="EMBL" id="OHT05396.1"/>
    </source>
</evidence>
<dbReference type="Proteomes" id="UP000179807">
    <property type="component" value="Unassembled WGS sequence"/>
</dbReference>
<keyword evidence="1" id="KW-0812">Transmembrane</keyword>
<dbReference type="AlphaFoldDB" id="A0A1J4K6P3"/>
<gene>
    <name evidence="2" type="ORF">TRFO_05998</name>
</gene>
<keyword evidence="3" id="KW-1185">Reference proteome</keyword>
<keyword evidence="1" id="KW-0472">Membrane</keyword>